<protein>
    <submittedName>
        <fullName evidence="7">O-antigen polymerase</fullName>
    </submittedName>
</protein>
<dbReference type="InterPro" id="IPR051533">
    <property type="entry name" value="WaaL-like"/>
</dbReference>
<feature type="transmembrane region" description="Helical" evidence="5">
    <location>
        <begin position="159"/>
        <end position="175"/>
    </location>
</feature>
<accession>S0FWW2</accession>
<feature type="transmembrane region" description="Helical" evidence="5">
    <location>
        <begin position="83"/>
        <end position="103"/>
    </location>
</feature>
<evidence type="ECO:0000256" key="5">
    <source>
        <dbReference type="SAM" id="Phobius"/>
    </source>
</evidence>
<evidence type="ECO:0000313" key="8">
    <source>
        <dbReference type="Proteomes" id="UP000014216"/>
    </source>
</evidence>
<evidence type="ECO:0000259" key="6">
    <source>
        <dbReference type="Pfam" id="PF04932"/>
    </source>
</evidence>
<keyword evidence="4 5" id="KW-0472">Membrane</keyword>
<keyword evidence="3 5" id="KW-1133">Transmembrane helix</keyword>
<keyword evidence="8" id="KW-1185">Reference proteome</keyword>
<sequence>MKSRFYSIFRFTENCCYYFWRQVTPFIPVDWYLALITSAIVFIYLIVSKKLPPFFYNNLNKWLFLFLLVNVLATFLSPFQEEAFSGMIVLFQIYFFIYLNLVFLTENGLKNILPLVLGISVGFNGLIAGLEYFMGIQIFMVGEPGGGRVYGLTSGANNMAVWSIMAIPPLIYKLMTASSPGQFLGWLSLNIFAIMGLISSESRAGFLVFLIMLMLIVYMNRHLFQPRFLGLVISGISLCFLMVAVAIPDEYFERQKTLLAEDQYQDTALQRRQAYIRVGLASFFEHPVLGTGTFTFPQVWVNSIESRFFKMTERGAHNTYLDIMVGLGVVGLLVLLGLFFRIFKDFMNALSNFEMIGDEPMHGITQAYLVSFVCLVVYCLFKTMLDNKMFILLISISQVVYILSSEKKEQVHGYAG</sequence>
<feature type="transmembrane region" description="Helical" evidence="5">
    <location>
        <begin position="187"/>
        <end position="216"/>
    </location>
</feature>
<comment type="caution">
    <text evidence="7">The sequence shown here is derived from an EMBL/GenBank/DDBJ whole genome shotgun (WGS) entry which is preliminary data.</text>
</comment>
<feature type="transmembrane region" description="Helical" evidence="5">
    <location>
        <begin position="228"/>
        <end position="247"/>
    </location>
</feature>
<evidence type="ECO:0000256" key="2">
    <source>
        <dbReference type="ARBA" id="ARBA00022692"/>
    </source>
</evidence>
<dbReference type="AlphaFoldDB" id="S0FWW2"/>
<organism evidence="7 8">
    <name type="scientific">Desulfotignum phosphitoxidans DSM 13687</name>
    <dbReference type="NCBI Taxonomy" id="1286635"/>
    <lineage>
        <taxon>Bacteria</taxon>
        <taxon>Pseudomonadati</taxon>
        <taxon>Thermodesulfobacteriota</taxon>
        <taxon>Desulfobacteria</taxon>
        <taxon>Desulfobacterales</taxon>
        <taxon>Desulfobacteraceae</taxon>
        <taxon>Desulfotignum</taxon>
    </lineage>
</organism>
<dbReference type="EMBL" id="APJX01000004">
    <property type="protein sequence ID" value="EMS79553.1"/>
    <property type="molecule type" value="Genomic_DNA"/>
</dbReference>
<dbReference type="PANTHER" id="PTHR37422">
    <property type="entry name" value="TEICHURONIC ACID BIOSYNTHESIS PROTEIN TUAE"/>
    <property type="match status" value="1"/>
</dbReference>
<dbReference type="PANTHER" id="PTHR37422:SF13">
    <property type="entry name" value="LIPOPOLYSACCHARIDE BIOSYNTHESIS PROTEIN PA4999-RELATED"/>
    <property type="match status" value="1"/>
</dbReference>
<feature type="transmembrane region" description="Helical" evidence="5">
    <location>
        <begin position="363"/>
        <end position="381"/>
    </location>
</feature>
<dbReference type="Pfam" id="PF04932">
    <property type="entry name" value="Wzy_C"/>
    <property type="match status" value="1"/>
</dbReference>
<feature type="domain" description="O-antigen ligase-related" evidence="6">
    <location>
        <begin position="191"/>
        <end position="336"/>
    </location>
</feature>
<gene>
    <name evidence="7" type="ORF">Dpo_4c01000</name>
</gene>
<evidence type="ECO:0000256" key="4">
    <source>
        <dbReference type="ARBA" id="ARBA00023136"/>
    </source>
</evidence>
<proteinExistence type="predicted"/>
<evidence type="ECO:0000256" key="1">
    <source>
        <dbReference type="ARBA" id="ARBA00004141"/>
    </source>
</evidence>
<keyword evidence="2 5" id="KW-0812">Transmembrane</keyword>
<feature type="transmembrane region" description="Helical" evidence="5">
    <location>
        <begin position="29"/>
        <end position="47"/>
    </location>
</feature>
<feature type="transmembrane region" description="Helical" evidence="5">
    <location>
        <begin position="59"/>
        <end position="77"/>
    </location>
</feature>
<dbReference type="GO" id="GO:0016020">
    <property type="term" value="C:membrane"/>
    <property type="evidence" value="ECO:0007669"/>
    <property type="project" value="UniProtKB-SubCell"/>
</dbReference>
<comment type="subcellular location">
    <subcellularLocation>
        <location evidence="1">Membrane</location>
        <topology evidence="1">Multi-pass membrane protein</topology>
    </subcellularLocation>
</comment>
<dbReference type="Proteomes" id="UP000014216">
    <property type="component" value="Unassembled WGS sequence"/>
</dbReference>
<name>S0FWW2_9BACT</name>
<feature type="transmembrane region" description="Helical" evidence="5">
    <location>
        <begin position="115"/>
        <end position="139"/>
    </location>
</feature>
<feature type="transmembrane region" description="Helical" evidence="5">
    <location>
        <begin position="320"/>
        <end position="343"/>
    </location>
</feature>
<reference evidence="7 8" key="1">
    <citation type="journal article" date="2013" name="Genome Announc.">
        <title>Draft Genome Sequence of Desulfotignum phosphitoxidans DSM 13687 Strain FiPS-3.</title>
        <authorList>
            <person name="Poehlein A."/>
            <person name="Daniel R."/>
            <person name="Simeonova D.D."/>
        </authorList>
    </citation>
    <scope>NUCLEOTIDE SEQUENCE [LARGE SCALE GENOMIC DNA]</scope>
    <source>
        <strain evidence="7 8">DSM 13687</strain>
    </source>
</reference>
<evidence type="ECO:0000256" key="3">
    <source>
        <dbReference type="ARBA" id="ARBA00022989"/>
    </source>
</evidence>
<dbReference type="InterPro" id="IPR007016">
    <property type="entry name" value="O-antigen_ligase-rel_domated"/>
</dbReference>
<evidence type="ECO:0000313" key="7">
    <source>
        <dbReference type="EMBL" id="EMS79553.1"/>
    </source>
</evidence>